<proteinExistence type="predicted"/>
<evidence type="ECO:0000313" key="2">
    <source>
        <dbReference type="EMBL" id="QDT18723.1"/>
    </source>
</evidence>
<name>A0A517PH62_9PLAN</name>
<dbReference type="AlphaFoldDB" id="A0A517PH62"/>
<sequence>MMEEKAFLHTTGDRRARICFATAVMGTASHSHQSEKQKQGNTPEST</sequence>
<organism evidence="2 3">
    <name type="scientific">Gimesia chilikensis</name>
    <dbReference type="NCBI Taxonomy" id="2605989"/>
    <lineage>
        <taxon>Bacteria</taxon>
        <taxon>Pseudomonadati</taxon>
        <taxon>Planctomycetota</taxon>
        <taxon>Planctomycetia</taxon>
        <taxon>Planctomycetales</taxon>
        <taxon>Planctomycetaceae</taxon>
        <taxon>Gimesia</taxon>
    </lineage>
</organism>
<evidence type="ECO:0000256" key="1">
    <source>
        <dbReference type="SAM" id="MobiDB-lite"/>
    </source>
</evidence>
<reference evidence="2 3" key="1">
    <citation type="submission" date="2019-02" db="EMBL/GenBank/DDBJ databases">
        <title>Deep-cultivation of Planctomycetes and their phenomic and genomic characterization uncovers novel biology.</title>
        <authorList>
            <person name="Wiegand S."/>
            <person name="Jogler M."/>
            <person name="Boedeker C."/>
            <person name="Pinto D."/>
            <person name="Vollmers J."/>
            <person name="Rivas-Marin E."/>
            <person name="Kohn T."/>
            <person name="Peeters S.H."/>
            <person name="Heuer A."/>
            <person name="Rast P."/>
            <person name="Oberbeckmann S."/>
            <person name="Bunk B."/>
            <person name="Jeske O."/>
            <person name="Meyerdierks A."/>
            <person name="Storesund J.E."/>
            <person name="Kallscheuer N."/>
            <person name="Luecker S."/>
            <person name="Lage O.M."/>
            <person name="Pohl T."/>
            <person name="Merkel B.J."/>
            <person name="Hornburger P."/>
            <person name="Mueller R.-W."/>
            <person name="Bruemmer F."/>
            <person name="Labrenz M."/>
            <person name="Spormann A.M."/>
            <person name="Op den Camp H."/>
            <person name="Overmann J."/>
            <person name="Amann R."/>
            <person name="Jetten M.S.M."/>
            <person name="Mascher T."/>
            <person name="Medema M.H."/>
            <person name="Devos D.P."/>
            <person name="Kaster A.-K."/>
            <person name="Ovreas L."/>
            <person name="Rohde M."/>
            <person name="Galperin M.Y."/>
            <person name="Jogler C."/>
        </authorList>
    </citation>
    <scope>NUCLEOTIDE SEQUENCE [LARGE SCALE GENOMIC DNA]</scope>
    <source>
        <strain evidence="2 3">HG66A1</strain>
    </source>
</reference>
<evidence type="ECO:0000313" key="3">
    <source>
        <dbReference type="Proteomes" id="UP000320421"/>
    </source>
</evidence>
<dbReference type="EMBL" id="CP036266">
    <property type="protein sequence ID" value="QDT18723.1"/>
    <property type="molecule type" value="Genomic_DNA"/>
</dbReference>
<accession>A0A517PH62</accession>
<feature type="region of interest" description="Disordered" evidence="1">
    <location>
        <begin position="26"/>
        <end position="46"/>
    </location>
</feature>
<dbReference type="Proteomes" id="UP000320421">
    <property type="component" value="Chromosome"/>
</dbReference>
<keyword evidence="3" id="KW-1185">Reference proteome</keyword>
<protein>
    <submittedName>
        <fullName evidence="2">Uncharacterized protein</fullName>
    </submittedName>
</protein>
<gene>
    <name evidence="2" type="ORF">HG66A1_04850</name>
</gene>